<dbReference type="InterPro" id="IPR013229">
    <property type="entry name" value="PEGA"/>
</dbReference>
<comment type="caution">
    <text evidence="2">The sequence shown here is derived from an EMBL/GenBank/DDBJ whole genome shotgun (WGS) entry which is preliminary data.</text>
</comment>
<evidence type="ECO:0000313" key="3">
    <source>
        <dbReference type="Proteomes" id="UP000231098"/>
    </source>
</evidence>
<sequence length="385" mass="42855">MKNKYKKLFFFLITFVIVFAGTALAVLYAQGIRFNSKGKSLDETGMMAFSSAPTGAQVYVDGKLSTITNNSLQGLLPKEYLVEMKKEGYVTWSKKVNVFPKMVTDVTSLLISKTPRLDPITNSGIYIPTISNTGSQIAYTTKDNKKPGIWVMPFGNDGPVNLFRAKPYLVLDDISYKVSDAKEIIWSPDDQELLVKLANNQLILVPSDGALAGQVLPISDGDSVLSAWETERKIKRKAFIEKKLIESEVKPAATNKETLWSPDEDLFLYTKKFETLTEYHIYNLTQPLPIGEKKDSLVLTVKKGEEPMIFWHSDSKHLILVEVNDLEKKLGSISIVETDGGNRTEIFSGSLFSFDVFPTPDGGSILALTSFNPKSEPNLYAIGIR</sequence>
<dbReference type="EMBL" id="PEYV01000058">
    <property type="protein sequence ID" value="PIS21308.1"/>
    <property type="molecule type" value="Genomic_DNA"/>
</dbReference>
<dbReference type="Proteomes" id="UP000231098">
    <property type="component" value="Unassembled WGS sequence"/>
</dbReference>
<evidence type="ECO:0000259" key="1">
    <source>
        <dbReference type="Pfam" id="PF08308"/>
    </source>
</evidence>
<dbReference type="AlphaFoldDB" id="A0A2H0XB35"/>
<name>A0A2H0XB35_UNCKA</name>
<accession>A0A2H0XB35</accession>
<dbReference type="InterPro" id="IPR011042">
    <property type="entry name" value="6-blade_b-propeller_TolB-like"/>
</dbReference>
<proteinExistence type="predicted"/>
<gene>
    <name evidence="2" type="ORF">COT51_03460</name>
</gene>
<evidence type="ECO:0000313" key="2">
    <source>
        <dbReference type="EMBL" id="PIS21308.1"/>
    </source>
</evidence>
<protein>
    <recommendedName>
        <fullName evidence="1">PEGA domain-containing protein</fullName>
    </recommendedName>
</protein>
<reference evidence="3" key="1">
    <citation type="submission" date="2017-09" db="EMBL/GenBank/DDBJ databases">
        <title>Depth-based differentiation of microbial function through sediment-hosted aquifers and enrichment of novel symbionts in the deep terrestrial subsurface.</title>
        <authorList>
            <person name="Probst A.J."/>
            <person name="Ladd B."/>
            <person name="Jarett J.K."/>
            <person name="Geller-Mcgrath D.E."/>
            <person name="Sieber C.M.K."/>
            <person name="Emerson J.B."/>
            <person name="Anantharaman K."/>
            <person name="Thomas B.C."/>
            <person name="Malmstrom R."/>
            <person name="Stieglmeier M."/>
            <person name="Klingl A."/>
            <person name="Woyke T."/>
            <person name="Ryan C.M."/>
            <person name="Banfield J.F."/>
        </authorList>
    </citation>
    <scope>NUCLEOTIDE SEQUENCE [LARGE SCALE GENOMIC DNA]</scope>
</reference>
<dbReference type="SUPFAM" id="SSF82171">
    <property type="entry name" value="DPP6 N-terminal domain-like"/>
    <property type="match status" value="1"/>
</dbReference>
<dbReference type="Pfam" id="PF08308">
    <property type="entry name" value="PEGA"/>
    <property type="match status" value="1"/>
</dbReference>
<dbReference type="Gene3D" id="2.120.10.30">
    <property type="entry name" value="TolB, C-terminal domain"/>
    <property type="match status" value="1"/>
</dbReference>
<organism evidence="2 3">
    <name type="scientific">candidate division WWE3 bacterium CG08_land_8_20_14_0_20_41_15</name>
    <dbReference type="NCBI Taxonomy" id="1975086"/>
    <lineage>
        <taxon>Bacteria</taxon>
        <taxon>Katanobacteria</taxon>
    </lineage>
</organism>
<feature type="domain" description="PEGA" evidence="1">
    <location>
        <begin position="50"/>
        <end position="107"/>
    </location>
</feature>